<evidence type="ECO:0000256" key="1">
    <source>
        <dbReference type="SAM" id="Phobius"/>
    </source>
</evidence>
<dbReference type="OrthoDB" id="7843623at2"/>
<feature type="transmembrane region" description="Helical" evidence="1">
    <location>
        <begin position="21"/>
        <end position="39"/>
    </location>
</feature>
<dbReference type="Pfam" id="PF19660">
    <property type="entry name" value="DUF6163"/>
    <property type="match status" value="1"/>
</dbReference>
<keyword evidence="1" id="KW-0472">Membrane</keyword>
<dbReference type="EMBL" id="SOZD01000009">
    <property type="protein sequence ID" value="TFF18342.1"/>
    <property type="molecule type" value="Genomic_DNA"/>
</dbReference>
<keyword evidence="3" id="KW-1185">Reference proteome</keyword>
<reference evidence="2 3" key="1">
    <citation type="submission" date="2019-03" db="EMBL/GenBank/DDBJ databases">
        <title>Jiella endophytica sp. nov., a novel endophytic bacterium isolated from root of Ficus microcarpa Linn. f.</title>
        <authorList>
            <person name="Tuo L."/>
        </authorList>
    </citation>
    <scope>NUCLEOTIDE SEQUENCE [LARGE SCALE GENOMIC DNA]</scope>
    <source>
        <strain evidence="2 3">CBS5Q-3</strain>
    </source>
</reference>
<name>A0A4Y8R9G0_9HYPH</name>
<dbReference type="RefSeq" id="WP_134763936.1">
    <property type="nucleotide sequence ID" value="NZ_SOZD01000009.1"/>
</dbReference>
<accession>A0A4Y8R9G0</accession>
<sequence>MTIELSGESKATSLNRRLTVWLYRLAGLLLFSVGIFYWVRLIGIDAAHLGRFDLMPIWWRIAAPALAVLYPVAGIGLWMTAGWGAVIWVLIAIIEVVMHLGFPDLFGPNALGLVAHALGLGTLAVLRLLAWREDGRRLGR</sequence>
<feature type="transmembrane region" description="Helical" evidence="1">
    <location>
        <begin position="85"/>
        <end position="102"/>
    </location>
</feature>
<proteinExistence type="predicted"/>
<evidence type="ECO:0000313" key="2">
    <source>
        <dbReference type="EMBL" id="TFF18342.1"/>
    </source>
</evidence>
<gene>
    <name evidence="2" type="ORF">E3C22_21445</name>
</gene>
<comment type="caution">
    <text evidence="2">The sequence shown here is derived from an EMBL/GenBank/DDBJ whole genome shotgun (WGS) entry which is preliminary data.</text>
</comment>
<dbReference type="AlphaFoldDB" id="A0A4Y8R9G0"/>
<protein>
    <recommendedName>
        <fullName evidence="4">DUF2127 domain-containing protein</fullName>
    </recommendedName>
</protein>
<feature type="transmembrane region" description="Helical" evidence="1">
    <location>
        <begin position="59"/>
        <end position="78"/>
    </location>
</feature>
<dbReference type="Proteomes" id="UP000298179">
    <property type="component" value="Unassembled WGS sequence"/>
</dbReference>
<keyword evidence="1" id="KW-1133">Transmembrane helix</keyword>
<organism evidence="2 3">
    <name type="scientific">Jiella endophytica</name>
    <dbReference type="NCBI Taxonomy" id="2558362"/>
    <lineage>
        <taxon>Bacteria</taxon>
        <taxon>Pseudomonadati</taxon>
        <taxon>Pseudomonadota</taxon>
        <taxon>Alphaproteobacteria</taxon>
        <taxon>Hyphomicrobiales</taxon>
        <taxon>Aurantimonadaceae</taxon>
        <taxon>Jiella</taxon>
    </lineage>
</organism>
<dbReference type="InterPro" id="IPR046161">
    <property type="entry name" value="DUF6163"/>
</dbReference>
<evidence type="ECO:0000313" key="3">
    <source>
        <dbReference type="Proteomes" id="UP000298179"/>
    </source>
</evidence>
<keyword evidence="1" id="KW-0812">Transmembrane</keyword>
<evidence type="ECO:0008006" key="4">
    <source>
        <dbReference type="Google" id="ProtNLM"/>
    </source>
</evidence>
<feature type="transmembrane region" description="Helical" evidence="1">
    <location>
        <begin position="108"/>
        <end position="130"/>
    </location>
</feature>